<keyword evidence="6 7" id="KW-0472">Membrane</keyword>
<organism evidence="8 9">
    <name type="scientific">Humisphaera borealis</name>
    <dbReference type="NCBI Taxonomy" id="2807512"/>
    <lineage>
        <taxon>Bacteria</taxon>
        <taxon>Pseudomonadati</taxon>
        <taxon>Planctomycetota</taxon>
        <taxon>Phycisphaerae</taxon>
        <taxon>Tepidisphaerales</taxon>
        <taxon>Tepidisphaeraceae</taxon>
        <taxon>Humisphaera</taxon>
    </lineage>
</organism>
<evidence type="ECO:0000256" key="5">
    <source>
        <dbReference type="ARBA" id="ARBA00022989"/>
    </source>
</evidence>
<feature type="transmembrane region" description="Helical" evidence="7">
    <location>
        <begin position="307"/>
        <end position="330"/>
    </location>
</feature>
<proteinExistence type="inferred from homology"/>
<sequence>MARDIDNTAEDPRRRAPLVLGGRDFTSVTDCVCAVAERPTTLAWKIAFAGSLSLLAVLGVCLAYLISTGVGVWGNNQPVGWAFDIVNFVFWVGIGHAGTLISAVLFLFRQNWRTGINRFAEAMTIFAVVCAAMFPGVHVGRVWLAYWLFPIPNQMGMWPNFRSPLLWDVFAVGTYATVSLLFWYVGLIPDLATLRDRATSRSKQFLYGLFALGWTGSSRAWHRFERAYLLLAALATPLVLSVHSVVSFDFATSQVPGWHTTIFPPYFVAGAIFGGFAMVLNLAIPARELFGLNDIITRRHIDNMARVLLGTGLIVSYAYATEFWTAWYSANDAEQFAFLNRAFGPFAWAFWTMIFCNVVAPQFLWSKRVRSNVWAVFGVALLANIGMWFERFVIIVTSLARDHLPSSWWGFVPTAVDLLTLAGSFGLFFTLFLLFCRYLPVVAMAEVKSIMPQAHGHDPEPSTESAVAGSTAVTIHSAGQSRSIPTGAVTA</sequence>
<feature type="transmembrane region" description="Helical" evidence="7">
    <location>
        <begin position="46"/>
        <end position="66"/>
    </location>
</feature>
<dbReference type="KEGG" id="hbs:IPV69_19475"/>
<evidence type="ECO:0000256" key="3">
    <source>
        <dbReference type="ARBA" id="ARBA00022475"/>
    </source>
</evidence>
<comment type="subcellular location">
    <subcellularLocation>
        <location evidence="1">Cell membrane</location>
        <topology evidence="1">Multi-pass membrane protein</topology>
    </subcellularLocation>
</comment>
<name>A0A7M2WT17_9BACT</name>
<evidence type="ECO:0000313" key="9">
    <source>
        <dbReference type="Proteomes" id="UP000593765"/>
    </source>
</evidence>
<evidence type="ECO:0000256" key="2">
    <source>
        <dbReference type="ARBA" id="ARBA00008929"/>
    </source>
</evidence>
<keyword evidence="3" id="KW-1003">Cell membrane</keyword>
<dbReference type="PANTHER" id="PTHR43044:SF2">
    <property type="entry name" value="POLYSULPHIDE REDUCTASE NRFD"/>
    <property type="match status" value="1"/>
</dbReference>
<feature type="transmembrane region" description="Helical" evidence="7">
    <location>
        <begin position="266"/>
        <end position="286"/>
    </location>
</feature>
<dbReference type="AlphaFoldDB" id="A0A7M2WT17"/>
<evidence type="ECO:0000256" key="1">
    <source>
        <dbReference type="ARBA" id="ARBA00004651"/>
    </source>
</evidence>
<feature type="transmembrane region" description="Helical" evidence="7">
    <location>
        <begin position="120"/>
        <end position="149"/>
    </location>
</feature>
<accession>A0A7M2WT17</accession>
<feature type="transmembrane region" description="Helical" evidence="7">
    <location>
        <begin position="372"/>
        <end position="389"/>
    </location>
</feature>
<dbReference type="PANTHER" id="PTHR43044">
    <property type="match status" value="1"/>
</dbReference>
<reference evidence="8 9" key="1">
    <citation type="submission" date="2020-10" db="EMBL/GenBank/DDBJ databases">
        <title>Wide distribution of Phycisphaera-like planctomycetes from WD2101 soil group in peatlands and genome analysis of the first cultivated representative.</title>
        <authorList>
            <person name="Dedysh S.N."/>
            <person name="Beletsky A.V."/>
            <person name="Ivanova A."/>
            <person name="Kulichevskaya I.S."/>
            <person name="Suzina N.E."/>
            <person name="Philippov D.A."/>
            <person name="Rakitin A.L."/>
            <person name="Mardanov A.V."/>
            <person name="Ravin N.V."/>
        </authorList>
    </citation>
    <scope>NUCLEOTIDE SEQUENCE [LARGE SCALE GENOMIC DNA]</scope>
    <source>
        <strain evidence="8 9">M1803</strain>
    </source>
</reference>
<evidence type="ECO:0000313" key="8">
    <source>
        <dbReference type="EMBL" id="QOV88414.1"/>
    </source>
</evidence>
<dbReference type="RefSeq" id="WP_206291393.1">
    <property type="nucleotide sequence ID" value="NZ_CP063458.1"/>
</dbReference>
<feature type="transmembrane region" description="Helical" evidence="7">
    <location>
        <begin position="409"/>
        <end position="435"/>
    </location>
</feature>
<feature type="transmembrane region" description="Helical" evidence="7">
    <location>
        <begin position="169"/>
        <end position="194"/>
    </location>
</feature>
<dbReference type="Pfam" id="PF03916">
    <property type="entry name" value="NrfD"/>
    <property type="match status" value="1"/>
</dbReference>
<feature type="transmembrane region" description="Helical" evidence="7">
    <location>
        <begin position="227"/>
        <end position="246"/>
    </location>
</feature>
<feature type="transmembrane region" description="Helical" evidence="7">
    <location>
        <begin position="86"/>
        <end position="108"/>
    </location>
</feature>
<dbReference type="GO" id="GO:0005886">
    <property type="term" value="C:plasma membrane"/>
    <property type="evidence" value="ECO:0007669"/>
    <property type="project" value="UniProtKB-SubCell"/>
</dbReference>
<dbReference type="Proteomes" id="UP000593765">
    <property type="component" value="Chromosome"/>
</dbReference>
<gene>
    <name evidence="8" type="primary">nrfD</name>
    <name evidence="8" type="ORF">IPV69_19475</name>
</gene>
<evidence type="ECO:0000256" key="6">
    <source>
        <dbReference type="ARBA" id="ARBA00023136"/>
    </source>
</evidence>
<comment type="similarity">
    <text evidence="2">Belongs to the NrfD family.</text>
</comment>
<keyword evidence="4 7" id="KW-0812">Transmembrane</keyword>
<evidence type="ECO:0000256" key="7">
    <source>
        <dbReference type="SAM" id="Phobius"/>
    </source>
</evidence>
<dbReference type="EMBL" id="CP063458">
    <property type="protein sequence ID" value="QOV88414.1"/>
    <property type="molecule type" value="Genomic_DNA"/>
</dbReference>
<keyword evidence="5 7" id="KW-1133">Transmembrane helix</keyword>
<feature type="transmembrane region" description="Helical" evidence="7">
    <location>
        <begin position="342"/>
        <end position="360"/>
    </location>
</feature>
<dbReference type="InterPro" id="IPR005614">
    <property type="entry name" value="NrfD-like"/>
</dbReference>
<evidence type="ECO:0000256" key="4">
    <source>
        <dbReference type="ARBA" id="ARBA00022692"/>
    </source>
</evidence>
<keyword evidence="9" id="KW-1185">Reference proteome</keyword>
<protein>
    <submittedName>
        <fullName evidence="8">Polysulfide reductase NrfD</fullName>
    </submittedName>
</protein>